<comment type="subcellular location">
    <subcellularLocation>
        <location evidence="2">Cytoplasm</location>
    </subcellularLocation>
    <subcellularLocation>
        <location evidence="1">Nucleus</location>
    </subcellularLocation>
</comment>
<dbReference type="Pfam" id="PF09811">
    <property type="entry name" value="Yae1_N"/>
    <property type="match status" value="1"/>
</dbReference>
<accession>A0AAV2FCX1</accession>
<evidence type="ECO:0000256" key="5">
    <source>
        <dbReference type="SAM" id="MobiDB-lite"/>
    </source>
</evidence>
<dbReference type="EMBL" id="OZ034819">
    <property type="protein sequence ID" value="CAL1395285.1"/>
    <property type="molecule type" value="Genomic_DNA"/>
</dbReference>
<keyword evidence="8" id="KW-1185">Reference proteome</keyword>
<evidence type="ECO:0000256" key="1">
    <source>
        <dbReference type="ARBA" id="ARBA00004123"/>
    </source>
</evidence>
<reference evidence="7 8" key="1">
    <citation type="submission" date="2024-04" db="EMBL/GenBank/DDBJ databases">
        <authorList>
            <person name="Fracassetti M."/>
        </authorList>
    </citation>
    <scope>NUCLEOTIDE SEQUENCE [LARGE SCALE GENOMIC DNA]</scope>
</reference>
<dbReference type="PANTHER" id="PTHR18829:SF0">
    <property type="entry name" value="PROTEIN YAE1 HOMOLOG"/>
    <property type="match status" value="1"/>
</dbReference>
<dbReference type="PANTHER" id="PTHR18829">
    <property type="entry name" value="PROTEIN YAE1 HOMOLOG"/>
    <property type="match status" value="1"/>
</dbReference>
<dbReference type="InterPro" id="IPR038881">
    <property type="entry name" value="Yae1-like"/>
</dbReference>
<evidence type="ECO:0000259" key="6">
    <source>
        <dbReference type="Pfam" id="PF09811"/>
    </source>
</evidence>
<dbReference type="Proteomes" id="UP001497516">
    <property type="component" value="Chromosome 6"/>
</dbReference>
<dbReference type="AlphaFoldDB" id="A0AAV2FCX1"/>
<feature type="domain" description="Essential protein Yae1 N-terminal" evidence="6">
    <location>
        <begin position="71"/>
        <end position="108"/>
    </location>
</feature>
<gene>
    <name evidence="7" type="ORF">LTRI10_LOCUS35728</name>
</gene>
<keyword evidence="4" id="KW-0539">Nucleus</keyword>
<evidence type="ECO:0000313" key="7">
    <source>
        <dbReference type="EMBL" id="CAL1395285.1"/>
    </source>
</evidence>
<evidence type="ECO:0000256" key="3">
    <source>
        <dbReference type="ARBA" id="ARBA00022490"/>
    </source>
</evidence>
<dbReference type="InterPro" id="IPR019191">
    <property type="entry name" value="Essential_protein_Yae1_N"/>
</dbReference>
<dbReference type="GO" id="GO:0005737">
    <property type="term" value="C:cytoplasm"/>
    <property type="evidence" value="ECO:0007669"/>
    <property type="project" value="UniProtKB-SubCell"/>
</dbReference>
<feature type="region of interest" description="Disordered" evidence="5">
    <location>
        <begin position="143"/>
        <end position="170"/>
    </location>
</feature>
<evidence type="ECO:0000256" key="4">
    <source>
        <dbReference type="ARBA" id="ARBA00023242"/>
    </source>
</evidence>
<keyword evidence="3" id="KW-0963">Cytoplasm</keyword>
<protein>
    <recommendedName>
        <fullName evidence="6">Essential protein Yae1 N-terminal domain-containing protein</fullName>
    </recommendedName>
</protein>
<dbReference type="GO" id="GO:0005634">
    <property type="term" value="C:nucleus"/>
    <property type="evidence" value="ECO:0007669"/>
    <property type="project" value="UniProtKB-SubCell"/>
</dbReference>
<sequence length="195" mass="21828">MDTSFAKELYSESLELSTAKLNDPVTAHRHELLQDSSLCEGDFEDDDDWSDKTSDLDRVWQKRRSEFNAIGYRDGLIAGKEAIAQEGFNNGFKQSVIAGYNWGTVRGVTSAFSSLPDSLKEKLVQTEEKRKKFQELHEDVLAEEAAGKKIKHNETGEKPQKGSSSLNSRHLGQYAEDLHSLLHDSPAIESNLLAE</sequence>
<feature type="compositionally biased region" description="Polar residues" evidence="5">
    <location>
        <begin position="161"/>
        <end position="170"/>
    </location>
</feature>
<evidence type="ECO:0000313" key="8">
    <source>
        <dbReference type="Proteomes" id="UP001497516"/>
    </source>
</evidence>
<proteinExistence type="predicted"/>
<organism evidence="7 8">
    <name type="scientific">Linum trigynum</name>
    <dbReference type="NCBI Taxonomy" id="586398"/>
    <lineage>
        <taxon>Eukaryota</taxon>
        <taxon>Viridiplantae</taxon>
        <taxon>Streptophyta</taxon>
        <taxon>Embryophyta</taxon>
        <taxon>Tracheophyta</taxon>
        <taxon>Spermatophyta</taxon>
        <taxon>Magnoliopsida</taxon>
        <taxon>eudicotyledons</taxon>
        <taxon>Gunneridae</taxon>
        <taxon>Pentapetalae</taxon>
        <taxon>rosids</taxon>
        <taxon>fabids</taxon>
        <taxon>Malpighiales</taxon>
        <taxon>Linaceae</taxon>
        <taxon>Linum</taxon>
    </lineage>
</organism>
<evidence type="ECO:0000256" key="2">
    <source>
        <dbReference type="ARBA" id="ARBA00004496"/>
    </source>
</evidence>
<name>A0AAV2FCX1_9ROSI</name>